<proteinExistence type="predicted"/>
<dbReference type="Gene3D" id="2.60.120.620">
    <property type="entry name" value="q2cbj1_9rhob like domain"/>
    <property type="match status" value="1"/>
</dbReference>
<evidence type="ECO:0000313" key="1">
    <source>
        <dbReference type="EMBL" id="GFH52811.1"/>
    </source>
</evidence>
<comment type="caution">
    <text evidence="1">The sequence shown here is derived from an EMBL/GenBank/DDBJ whole genome shotgun (WGS) entry which is preliminary data.</text>
</comment>
<protein>
    <recommendedName>
        <fullName evidence="3">Fe2OG dioxygenase domain-containing protein</fullName>
    </recommendedName>
</protein>
<name>A0AAD3CV43_9STRA</name>
<accession>A0AAD3CV43</accession>
<dbReference type="EMBL" id="BLLK01000046">
    <property type="protein sequence ID" value="GFH52811.1"/>
    <property type="molecule type" value="Genomic_DNA"/>
</dbReference>
<sequence length="273" mass="31175">MNWNELIKDEAWVVEELLLPSEAKYFKERAIELGILNKKSAGDVRHRDSLTIAFKDTKMADVLFERIKTYIPQEVVVDENCDRLGLSYSKNELIGTWKPYKLNDMWRIVCYDGKGHFGPHRDGCYKIDDHHRSLITINGFLTDRPGGFGGATRFLRDDINIELSENGIFTTAEVDVLHKVEADKAGKASVFFHDLMHDGEPLKAGSPPKWLFRTEVMYERDPETAPKLSEDQIKARKYLDEAEDAEKKGDIIGATKLYKMAYRLDSSLDGNPS</sequence>
<organism evidence="1 2">
    <name type="scientific">Chaetoceros tenuissimus</name>
    <dbReference type="NCBI Taxonomy" id="426638"/>
    <lineage>
        <taxon>Eukaryota</taxon>
        <taxon>Sar</taxon>
        <taxon>Stramenopiles</taxon>
        <taxon>Ochrophyta</taxon>
        <taxon>Bacillariophyta</taxon>
        <taxon>Coscinodiscophyceae</taxon>
        <taxon>Chaetocerotophycidae</taxon>
        <taxon>Chaetocerotales</taxon>
        <taxon>Chaetocerotaceae</taxon>
        <taxon>Chaetoceros</taxon>
    </lineage>
</organism>
<gene>
    <name evidence="1" type="ORF">CTEN210_09287</name>
</gene>
<evidence type="ECO:0000313" key="2">
    <source>
        <dbReference type="Proteomes" id="UP001054902"/>
    </source>
</evidence>
<dbReference type="AlphaFoldDB" id="A0AAD3CV43"/>
<keyword evidence="2" id="KW-1185">Reference proteome</keyword>
<reference evidence="1 2" key="1">
    <citation type="journal article" date="2021" name="Sci. Rep.">
        <title>The genome of the diatom Chaetoceros tenuissimus carries an ancient integrated fragment of an extant virus.</title>
        <authorList>
            <person name="Hongo Y."/>
            <person name="Kimura K."/>
            <person name="Takaki Y."/>
            <person name="Yoshida Y."/>
            <person name="Baba S."/>
            <person name="Kobayashi G."/>
            <person name="Nagasaki K."/>
            <person name="Hano T."/>
            <person name="Tomaru Y."/>
        </authorList>
    </citation>
    <scope>NUCLEOTIDE SEQUENCE [LARGE SCALE GENOMIC DNA]</scope>
    <source>
        <strain evidence="1 2">NIES-3715</strain>
    </source>
</reference>
<evidence type="ECO:0008006" key="3">
    <source>
        <dbReference type="Google" id="ProtNLM"/>
    </source>
</evidence>
<dbReference type="Proteomes" id="UP001054902">
    <property type="component" value="Unassembled WGS sequence"/>
</dbReference>